<comment type="caution">
    <text evidence="13">The sequence shown here is derived from an EMBL/GenBank/DDBJ whole genome shotgun (WGS) entry which is preliminary data.</text>
</comment>
<evidence type="ECO:0000256" key="6">
    <source>
        <dbReference type="ARBA" id="ARBA00022777"/>
    </source>
</evidence>
<dbReference type="SMART" id="SM00388">
    <property type="entry name" value="HisKA"/>
    <property type="match status" value="1"/>
</dbReference>
<sequence length="594" mass="67241">MAALVVFVVWRVWSRFRQPTLYDFLVFGIGTAWWCTWYAIEILAPSLDMKLFAAKAQYVAISITPVAWAIFAYDYTRRGQRMPRWARLLFSFIPSLTLVFVFGYPLLRLVWQDHFLSTEAVVPVLRFRYGPWFWVHVGFSYFCNLFGAYYLVRFMLRQGDLYRGQALTLLLAVAFPWVGNLIYITGTNPFPGLDLTPFAFGASALAVMWGLFRYQLFEVTPIAREAVIRNSPTGVLVLDLEGRLIDINPAGRALTGLKKDEHVLGQRAIDVLPHMREILEQAMQSETTLEWQKSVDGERRYIAVRSSFLREASGRHIGYVIVLHDSTEIRRATLELAAARDAAEAANRAKSTFLANMSHELRTPLTVIIGYTEMLIEDIAAGEYDALEPSLERVQAAGQHLLDVIGEILDMSKIEAGKMEIECSWFDADELVETVVLTVQPLMERQNNTFHWEIERLGQMFSDRIKVRQILYNVLSNAAKFTQNGEVVFHARVEVDEHGNEMIVFHVRDTGVGIPPDKLESIFRPFEQANGSPTRGMAGTGLGLPITRHFCELLGGTIHITSEPKRGTHVSVSLPRVTSTMEVLDAEENSAIVR</sequence>
<dbReference type="SUPFAM" id="SSF55874">
    <property type="entry name" value="ATPase domain of HSP90 chaperone/DNA topoisomerase II/histidine kinase"/>
    <property type="match status" value="1"/>
</dbReference>
<dbReference type="GO" id="GO:0000155">
    <property type="term" value="F:phosphorelay sensor kinase activity"/>
    <property type="evidence" value="ECO:0007669"/>
    <property type="project" value="InterPro"/>
</dbReference>
<gene>
    <name evidence="13" type="ORF">ARMA_0053</name>
</gene>
<comment type="catalytic activity">
    <reaction evidence="1">
        <text>ATP + protein L-histidine = ADP + protein N-phospho-L-histidine.</text>
        <dbReference type="EC" id="2.7.13.3"/>
    </reaction>
</comment>
<evidence type="ECO:0000256" key="9">
    <source>
        <dbReference type="SAM" id="Phobius"/>
    </source>
</evidence>
<reference evidence="14" key="2">
    <citation type="submission" date="2015-08" db="EMBL/GenBank/DDBJ databases">
        <title>Draft Genome Sequence of a Heterotrophic Facultative Anaerobic Bacterium Ardenticatena maritima Strain 110S.</title>
        <authorList>
            <person name="Kawaichi S."/>
            <person name="Yoshida T."/>
            <person name="Sako Y."/>
            <person name="Nakamura R."/>
        </authorList>
    </citation>
    <scope>NUCLEOTIDE SEQUENCE [LARGE SCALE GENOMIC DNA]</scope>
    <source>
        <strain evidence="14">110S</strain>
    </source>
</reference>
<dbReference type="PROSITE" id="PS50112">
    <property type="entry name" value="PAS"/>
    <property type="match status" value="1"/>
</dbReference>
<keyword evidence="4" id="KW-0597">Phosphoprotein</keyword>
<name>A0A0M9UBD3_9CHLR</name>
<dbReference type="AlphaFoldDB" id="A0A0M9UBD3"/>
<dbReference type="PRINTS" id="PR00344">
    <property type="entry name" value="BCTRLSENSOR"/>
</dbReference>
<feature type="transmembrane region" description="Helical" evidence="9">
    <location>
        <begin position="85"/>
        <end position="107"/>
    </location>
</feature>
<dbReference type="InterPro" id="IPR000014">
    <property type="entry name" value="PAS"/>
</dbReference>
<evidence type="ECO:0000256" key="5">
    <source>
        <dbReference type="ARBA" id="ARBA00022679"/>
    </source>
</evidence>
<evidence type="ECO:0000259" key="10">
    <source>
        <dbReference type="PROSITE" id="PS50109"/>
    </source>
</evidence>
<evidence type="ECO:0000256" key="2">
    <source>
        <dbReference type="ARBA" id="ARBA00006402"/>
    </source>
</evidence>
<dbReference type="PROSITE" id="PS50113">
    <property type="entry name" value="PAC"/>
    <property type="match status" value="1"/>
</dbReference>
<dbReference type="InParanoid" id="A0A0M9UBD3"/>
<dbReference type="Gene3D" id="1.10.287.130">
    <property type="match status" value="1"/>
</dbReference>
<comment type="similarity">
    <text evidence="2">In the N-terminal section; belongs to the phytochrome family.</text>
</comment>
<feature type="domain" description="PAC" evidence="12">
    <location>
        <begin position="283"/>
        <end position="338"/>
    </location>
</feature>
<accession>A0A0M9UBD3</accession>
<feature type="transmembrane region" description="Helical" evidence="9">
    <location>
        <begin position="132"/>
        <end position="152"/>
    </location>
</feature>
<dbReference type="Pfam" id="PF00512">
    <property type="entry name" value="HisKA"/>
    <property type="match status" value="1"/>
</dbReference>
<keyword evidence="9" id="KW-1133">Transmembrane helix</keyword>
<reference evidence="13 14" key="1">
    <citation type="journal article" date="2015" name="Genome Announc.">
        <title>Draft Genome Sequence of a Heterotrophic Facultative Anaerobic Thermophilic Bacterium, Ardenticatena maritima Strain 110ST.</title>
        <authorList>
            <person name="Kawaichi S."/>
            <person name="Yoshida T."/>
            <person name="Sako Y."/>
            <person name="Nakamura R."/>
        </authorList>
    </citation>
    <scope>NUCLEOTIDE SEQUENCE [LARGE SCALE GENOMIC DNA]</scope>
    <source>
        <strain evidence="13 14">110S</strain>
    </source>
</reference>
<dbReference type="SMART" id="SM00387">
    <property type="entry name" value="HATPase_c"/>
    <property type="match status" value="1"/>
</dbReference>
<proteinExistence type="inferred from homology"/>
<dbReference type="Pfam" id="PF16927">
    <property type="entry name" value="HisKA_7TM"/>
    <property type="match status" value="1"/>
</dbReference>
<dbReference type="CDD" id="cd16922">
    <property type="entry name" value="HATPase_EvgS-ArcB-TorS-like"/>
    <property type="match status" value="1"/>
</dbReference>
<dbReference type="CDD" id="cd00082">
    <property type="entry name" value="HisKA"/>
    <property type="match status" value="1"/>
</dbReference>
<dbReference type="InterPro" id="IPR000700">
    <property type="entry name" value="PAS-assoc_C"/>
</dbReference>
<dbReference type="CDD" id="cd00130">
    <property type="entry name" value="PAS"/>
    <property type="match status" value="1"/>
</dbReference>
<feature type="domain" description="Histidine kinase" evidence="10">
    <location>
        <begin position="356"/>
        <end position="578"/>
    </location>
</feature>
<dbReference type="Gene3D" id="3.30.450.20">
    <property type="entry name" value="PAS domain"/>
    <property type="match status" value="1"/>
</dbReference>
<dbReference type="PANTHER" id="PTHR43047">
    <property type="entry name" value="TWO-COMPONENT HISTIDINE PROTEIN KINASE"/>
    <property type="match status" value="1"/>
</dbReference>
<evidence type="ECO:0000256" key="7">
    <source>
        <dbReference type="ARBA" id="ARBA00023012"/>
    </source>
</evidence>
<keyword evidence="9" id="KW-0812">Transmembrane</keyword>
<evidence type="ECO:0000256" key="4">
    <source>
        <dbReference type="ARBA" id="ARBA00022553"/>
    </source>
</evidence>
<evidence type="ECO:0000259" key="11">
    <source>
        <dbReference type="PROSITE" id="PS50112"/>
    </source>
</evidence>
<dbReference type="InterPro" id="IPR003661">
    <property type="entry name" value="HisK_dim/P_dom"/>
</dbReference>
<dbReference type="FunFam" id="3.30.565.10:FF:000010">
    <property type="entry name" value="Sensor histidine kinase RcsC"/>
    <property type="match status" value="1"/>
</dbReference>
<dbReference type="SUPFAM" id="SSF55785">
    <property type="entry name" value="PYP-like sensor domain (PAS domain)"/>
    <property type="match status" value="1"/>
</dbReference>
<dbReference type="InterPro" id="IPR005467">
    <property type="entry name" value="His_kinase_dom"/>
</dbReference>
<dbReference type="Pfam" id="PF00989">
    <property type="entry name" value="PAS"/>
    <property type="match status" value="1"/>
</dbReference>
<keyword evidence="6" id="KW-0418">Kinase</keyword>
<evidence type="ECO:0000313" key="14">
    <source>
        <dbReference type="Proteomes" id="UP000037784"/>
    </source>
</evidence>
<dbReference type="EMBL" id="BBZA01000003">
    <property type="protein sequence ID" value="GAP61630.1"/>
    <property type="molecule type" value="Genomic_DNA"/>
</dbReference>
<feature type="transmembrane region" description="Helical" evidence="9">
    <location>
        <begin position="21"/>
        <end position="40"/>
    </location>
</feature>
<feature type="transmembrane region" description="Helical" evidence="9">
    <location>
        <begin position="52"/>
        <end position="73"/>
    </location>
</feature>
<feature type="transmembrane region" description="Helical" evidence="9">
    <location>
        <begin position="164"/>
        <end position="183"/>
    </location>
</feature>
<evidence type="ECO:0000256" key="1">
    <source>
        <dbReference type="ARBA" id="ARBA00000085"/>
    </source>
</evidence>
<dbReference type="InterPro" id="IPR036890">
    <property type="entry name" value="HATPase_C_sf"/>
</dbReference>
<dbReference type="InterPro" id="IPR031621">
    <property type="entry name" value="HisKA_7TM"/>
</dbReference>
<evidence type="ECO:0000259" key="12">
    <source>
        <dbReference type="PROSITE" id="PS50113"/>
    </source>
</evidence>
<dbReference type="InterPro" id="IPR036097">
    <property type="entry name" value="HisK_dim/P_sf"/>
</dbReference>
<evidence type="ECO:0000256" key="3">
    <source>
        <dbReference type="ARBA" id="ARBA00012438"/>
    </source>
</evidence>
<evidence type="ECO:0000313" key="13">
    <source>
        <dbReference type="EMBL" id="GAP61630.1"/>
    </source>
</evidence>
<keyword evidence="14" id="KW-1185">Reference proteome</keyword>
<feature type="domain" description="PAS" evidence="11">
    <location>
        <begin position="227"/>
        <end position="261"/>
    </location>
</feature>
<dbReference type="Proteomes" id="UP000037784">
    <property type="component" value="Unassembled WGS sequence"/>
</dbReference>
<dbReference type="InterPro" id="IPR003594">
    <property type="entry name" value="HATPase_dom"/>
</dbReference>
<dbReference type="InterPro" id="IPR004358">
    <property type="entry name" value="Sig_transdc_His_kin-like_C"/>
</dbReference>
<evidence type="ECO:0000256" key="8">
    <source>
        <dbReference type="ARBA" id="ARBA00074306"/>
    </source>
</evidence>
<keyword evidence="9" id="KW-0472">Membrane</keyword>
<keyword evidence="5" id="KW-0808">Transferase</keyword>
<dbReference type="EC" id="2.7.13.3" evidence="3"/>
<dbReference type="NCBIfam" id="TIGR00229">
    <property type="entry name" value="sensory_box"/>
    <property type="match status" value="1"/>
</dbReference>
<protein>
    <recommendedName>
        <fullName evidence="8">Circadian input-output histidine kinase CikA</fullName>
        <ecNumber evidence="3">2.7.13.3</ecNumber>
    </recommendedName>
</protein>
<dbReference type="InterPro" id="IPR035965">
    <property type="entry name" value="PAS-like_dom_sf"/>
</dbReference>
<organism evidence="13 14">
    <name type="scientific">Ardenticatena maritima</name>
    <dbReference type="NCBI Taxonomy" id="872965"/>
    <lineage>
        <taxon>Bacteria</taxon>
        <taxon>Bacillati</taxon>
        <taxon>Chloroflexota</taxon>
        <taxon>Ardenticatenia</taxon>
        <taxon>Ardenticatenales</taxon>
        <taxon>Ardenticatenaceae</taxon>
        <taxon>Ardenticatena</taxon>
    </lineage>
</organism>
<dbReference type="Pfam" id="PF02518">
    <property type="entry name" value="HATPase_c"/>
    <property type="match status" value="1"/>
</dbReference>
<dbReference type="Gene3D" id="3.30.565.10">
    <property type="entry name" value="Histidine kinase-like ATPase, C-terminal domain"/>
    <property type="match status" value="1"/>
</dbReference>
<dbReference type="GO" id="GO:0006355">
    <property type="term" value="P:regulation of DNA-templated transcription"/>
    <property type="evidence" value="ECO:0007669"/>
    <property type="project" value="InterPro"/>
</dbReference>
<dbReference type="SMART" id="SM00091">
    <property type="entry name" value="PAS"/>
    <property type="match status" value="1"/>
</dbReference>
<keyword evidence="7" id="KW-0902">Two-component regulatory system</keyword>
<dbReference type="SUPFAM" id="SSF47384">
    <property type="entry name" value="Homodimeric domain of signal transducing histidine kinase"/>
    <property type="match status" value="1"/>
</dbReference>
<dbReference type="InterPro" id="IPR013767">
    <property type="entry name" value="PAS_fold"/>
</dbReference>
<dbReference type="PROSITE" id="PS50109">
    <property type="entry name" value="HIS_KIN"/>
    <property type="match status" value="1"/>
</dbReference>